<dbReference type="InterPro" id="IPR003593">
    <property type="entry name" value="AAA+_ATPase"/>
</dbReference>
<dbReference type="Proteomes" id="UP001610631">
    <property type="component" value="Unassembled WGS sequence"/>
</dbReference>
<dbReference type="PROSITE" id="PS50893">
    <property type="entry name" value="ABC_TRANSPORTER_2"/>
    <property type="match status" value="1"/>
</dbReference>
<dbReference type="GO" id="GO:0005524">
    <property type="term" value="F:ATP binding"/>
    <property type="evidence" value="ECO:0007669"/>
    <property type="project" value="UniProtKB-KW"/>
</dbReference>
<feature type="compositionally biased region" description="Low complexity" evidence="6">
    <location>
        <begin position="7"/>
        <end position="24"/>
    </location>
</feature>
<dbReference type="Gene3D" id="3.40.50.300">
    <property type="entry name" value="P-loop containing nucleotide triphosphate hydrolases"/>
    <property type="match status" value="1"/>
</dbReference>
<feature type="domain" description="ABC transporter" evidence="7">
    <location>
        <begin position="34"/>
        <end position="259"/>
    </location>
</feature>
<evidence type="ECO:0000256" key="2">
    <source>
        <dbReference type="ARBA" id="ARBA00022448"/>
    </source>
</evidence>
<dbReference type="SMART" id="SM00382">
    <property type="entry name" value="AAA"/>
    <property type="match status" value="1"/>
</dbReference>
<evidence type="ECO:0000256" key="4">
    <source>
        <dbReference type="ARBA" id="ARBA00022840"/>
    </source>
</evidence>
<accession>A0ABW7PGU7</accession>
<evidence type="ECO:0000256" key="1">
    <source>
        <dbReference type="ARBA" id="ARBA00004202"/>
    </source>
</evidence>
<reference evidence="8 9" key="1">
    <citation type="submission" date="2024-03" db="EMBL/GenBank/DDBJ databases">
        <title>Whole genome sequencing of Streptomyces racemochromogenes, to identify antimicrobial biosynthetic gene clusters.</title>
        <authorList>
            <person name="Suryawanshi P."/>
            <person name="Krishnaraj P.U."/>
            <person name="Arun Y.P."/>
            <person name="Suryawanshi M.P."/>
            <person name="Rakshit O."/>
        </authorList>
    </citation>
    <scope>NUCLEOTIDE SEQUENCE [LARGE SCALE GENOMIC DNA]</scope>
    <source>
        <strain evidence="8 9">AUDT626</strain>
    </source>
</reference>
<keyword evidence="2" id="KW-0813">Transport</keyword>
<evidence type="ECO:0000256" key="5">
    <source>
        <dbReference type="ARBA" id="ARBA00023251"/>
    </source>
</evidence>
<dbReference type="PANTHER" id="PTHR42711:SF16">
    <property type="entry name" value="ABC TRANSPORTER ATP-BINDING PROTEIN"/>
    <property type="match status" value="1"/>
</dbReference>
<evidence type="ECO:0000313" key="9">
    <source>
        <dbReference type="Proteomes" id="UP001610631"/>
    </source>
</evidence>
<dbReference type="SUPFAM" id="SSF52540">
    <property type="entry name" value="P-loop containing nucleoside triphosphate hydrolases"/>
    <property type="match status" value="1"/>
</dbReference>
<keyword evidence="5" id="KW-0046">Antibiotic resistance</keyword>
<organism evidence="8 9">
    <name type="scientific">Streptomyces racemochromogenes</name>
    <dbReference type="NCBI Taxonomy" id="67353"/>
    <lineage>
        <taxon>Bacteria</taxon>
        <taxon>Bacillati</taxon>
        <taxon>Actinomycetota</taxon>
        <taxon>Actinomycetes</taxon>
        <taxon>Kitasatosporales</taxon>
        <taxon>Streptomycetaceae</taxon>
        <taxon>Streptomyces</taxon>
    </lineage>
</organism>
<dbReference type="CDD" id="cd03230">
    <property type="entry name" value="ABC_DR_subfamily_A"/>
    <property type="match status" value="1"/>
</dbReference>
<dbReference type="EMBL" id="JBBDHD010000044">
    <property type="protein sequence ID" value="MFH7597057.1"/>
    <property type="molecule type" value="Genomic_DNA"/>
</dbReference>
<keyword evidence="9" id="KW-1185">Reference proteome</keyword>
<keyword evidence="4 8" id="KW-0067">ATP-binding</keyword>
<evidence type="ECO:0000313" key="8">
    <source>
        <dbReference type="EMBL" id="MFH7597057.1"/>
    </source>
</evidence>
<gene>
    <name evidence="8" type="ORF">WDV06_18430</name>
</gene>
<proteinExistence type="predicted"/>
<dbReference type="InterPro" id="IPR017871">
    <property type="entry name" value="ABC_transporter-like_CS"/>
</dbReference>
<dbReference type="InterPro" id="IPR050763">
    <property type="entry name" value="ABC_transporter_ATP-binding"/>
</dbReference>
<evidence type="ECO:0000259" key="7">
    <source>
        <dbReference type="PROSITE" id="PS50893"/>
    </source>
</evidence>
<protein>
    <submittedName>
        <fullName evidence="8">ABC transporter ATP-binding protein</fullName>
    </submittedName>
</protein>
<dbReference type="PANTHER" id="PTHR42711">
    <property type="entry name" value="ABC TRANSPORTER ATP-BINDING PROTEIN"/>
    <property type="match status" value="1"/>
</dbReference>
<sequence length="323" mass="34752">MSTPTRPGTETPAEADTAARAAAGGPADHADLAIRASGLHKAYGSHVAVGSVDLEVRRGEVFGVLGPNGAGKTTTIEILEGFRHRSGGSVSVLGEDPGQAGRAWRNRIGIVQQSGTDHEGWRVGELVEQIGLCYSDPLPVREALELVDLADRPKALLGSLSGGQRRRLDLALAVVGRPELLFLDEPTTGLDPQARRDCWHMIERLRDEGTTVLLTTHYLDEAERLADRVAVLAGGRVREVAPPAELGGGDAGTEVSWREDGRTRTVTTAEVGPVLEELRARLGADVPGLEIRRPSLESRYLRLIEDAGRDRAGEDTHERSRTR</sequence>
<evidence type="ECO:0000256" key="3">
    <source>
        <dbReference type="ARBA" id="ARBA00022741"/>
    </source>
</evidence>
<keyword evidence="3" id="KW-0547">Nucleotide-binding</keyword>
<dbReference type="PROSITE" id="PS00211">
    <property type="entry name" value="ABC_TRANSPORTER_1"/>
    <property type="match status" value="1"/>
</dbReference>
<dbReference type="Pfam" id="PF00005">
    <property type="entry name" value="ABC_tran"/>
    <property type="match status" value="1"/>
</dbReference>
<comment type="caution">
    <text evidence="8">The sequence shown here is derived from an EMBL/GenBank/DDBJ whole genome shotgun (WGS) entry which is preliminary data.</text>
</comment>
<dbReference type="RefSeq" id="WP_395510850.1">
    <property type="nucleotide sequence ID" value="NZ_JBBDHD010000044.1"/>
</dbReference>
<feature type="region of interest" description="Disordered" evidence="6">
    <location>
        <begin position="1"/>
        <end position="24"/>
    </location>
</feature>
<evidence type="ECO:0000256" key="6">
    <source>
        <dbReference type="SAM" id="MobiDB-lite"/>
    </source>
</evidence>
<dbReference type="InterPro" id="IPR003439">
    <property type="entry name" value="ABC_transporter-like_ATP-bd"/>
</dbReference>
<comment type="subcellular location">
    <subcellularLocation>
        <location evidence="1">Cell membrane</location>
        <topology evidence="1">Peripheral membrane protein</topology>
    </subcellularLocation>
</comment>
<dbReference type="InterPro" id="IPR027417">
    <property type="entry name" value="P-loop_NTPase"/>
</dbReference>
<name>A0ABW7PGU7_9ACTN</name>